<gene>
    <name evidence="2" type="ORF">RGI145_24000</name>
</gene>
<organism evidence="2 3">
    <name type="scientific">Roseomonas gilardii</name>
    <dbReference type="NCBI Taxonomy" id="257708"/>
    <lineage>
        <taxon>Bacteria</taxon>
        <taxon>Pseudomonadati</taxon>
        <taxon>Pseudomonadota</taxon>
        <taxon>Alphaproteobacteria</taxon>
        <taxon>Acetobacterales</taxon>
        <taxon>Roseomonadaceae</taxon>
        <taxon>Roseomonas</taxon>
    </lineage>
</organism>
<evidence type="ECO:0000313" key="3">
    <source>
        <dbReference type="Proteomes" id="UP000185494"/>
    </source>
</evidence>
<accession>A0A1L7ANT1</accession>
<name>A0A1L7ANT1_9PROT</name>
<protein>
    <submittedName>
        <fullName evidence="2">Uncharacterized protein</fullName>
    </submittedName>
</protein>
<proteinExistence type="predicted"/>
<reference evidence="2 3" key="1">
    <citation type="submission" date="2016-05" db="EMBL/GenBank/DDBJ databases">
        <title>Complete Genome and Methylome Analysis of Psychrotrophic Bacterial Isolates from Antarctic Lake Untersee.</title>
        <authorList>
            <person name="Fomenkov A."/>
            <person name="Akimov V.N."/>
            <person name="Vasilyeva L.V."/>
            <person name="Andersen D."/>
            <person name="Vincze T."/>
            <person name="Roberts R.J."/>
        </authorList>
    </citation>
    <scope>NUCLEOTIDE SEQUENCE [LARGE SCALE GENOMIC DNA]</scope>
    <source>
        <strain evidence="2 3">U14-5</strain>
        <plasmid evidence="3">Plasmid 2</plasmid>
    </source>
</reference>
<evidence type="ECO:0000256" key="1">
    <source>
        <dbReference type="SAM" id="MobiDB-lite"/>
    </source>
</evidence>
<dbReference type="EMBL" id="CP015586">
    <property type="protein sequence ID" value="APT60409.1"/>
    <property type="molecule type" value="Genomic_DNA"/>
</dbReference>
<sequence>MDGPTAAEVGTYEEDLKQVLSCSDDADAMDGGYELPVIVVDDPWSSKAVRRALQQTCRRQFGSARLADDELQQACPVLMGLAEQGPNLLALLTMPQEALDNIRANRPDLRPFLDVAARYLLGAMPLREAFAGCTSLASLCRTRLARKGGDHERALELWRLRLQGLTGHEVADRSGVSHQRVYQINVYSKVAFLRRLEAACNAPLIRSLFVHHLDAAGLSVMRAASSADGVIRRRDIERLTWEVLPAEDAFVLAAVQDVRGDAAPELAQLLAWETRCASPLADGWTLLPLVEADVAAVREAYQATALGGWLALAPDIATRTGLGEAQLAAALRFAGMARLGEAVIPSKARPSERRIAAAAGILHAAPRPLHATEMLDTLLGTDNPALKEVSYRTLILDLQDEPEIFRQHGGSVFSIIGSAHVLNGDEDPRPAVPEASFDEMATAWTPPGQLTAVPWAAADYAGDFVADVAVTLRERRVLSERSEVSVSELILPEEEEALLRWARDAAAPLHETTGAGRAEIGMVLFAAHSAAAQLSDAGGRDTWRILPDVAGPGVRGFMFDGEVPRGRMLDAMVRATDSLGLRRPWSFNCDHWITAFRLQCGFHRGDTALLRDWILDPVNLPAAVRLISRDPASGMSRLLADIRLAVAGRLAAGEVHARHAGSPWWPGWSAEEFAKALVPEQRVYQPRPYVPAPRTPASEEPPEDLLGSSAVAPSPGGAKPTAADAAEGIRWQLSVAPGAVGFRLQLPSSLCYGEGAVTVLCGGARAGGHVGTDGAITWYAEDNALLLPLAGPRVRSIEVQRDGRTLDSFDLELWAADAYLRLIDLRTSRPVLIDPFRSRLSPSAPVALLCHEALALSHAPPEERRLNTEHRLMVFPGGLPDGFAVSCEGEVVWQPTPPDPGREVVDLPGVSLTGDASPVAWGEGIQLQPVGLPQGFEPTRAVIGGQSLRPVTPEQGGGWALGGYRVLPGASPLLRQGRLDGLLDGRKVSIPLAVALRRTPRGAALHDGERWQGIPEGFWLDRSRHAGQRLWAPRAEGDDVPWVMFEGARPVAAVGQNGVHVGRSLFGLGEMVGLGRGGFDQSNAPLRVAPCRDTGMIRSVSLTPEGAVLHLSAQLGSHVEPRATAWWNAGPQPLPAVLAPDGASVRVAFTGGRPFGIVLSADTEWLGTAYLVQAAGAISQLLLAPDTAAALGFALDARLPVLLDQIRKGLGILLGRNPSLVGVLLSRLGNPVSQHAAAVLLGTWQPPAEVARSMVQAHLAGSDAPGRASTDLERLGAIVPTALLRVLPYGWDLLSRGERPAVLAGLAVSPLPQVNLSRLAQGVGVSLPEVEEGLLAEAVSATRCDPNFLASRSEASVLSLAWRFLTDTKATDMPRTLQTALTLPSLRRWLNAALLRRLMNEAR</sequence>
<evidence type="ECO:0000313" key="2">
    <source>
        <dbReference type="EMBL" id="APT60409.1"/>
    </source>
</evidence>
<feature type="region of interest" description="Disordered" evidence="1">
    <location>
        <begin position="689"/>
        <end position="723"/>
    </location>
</feature>
<keyword evidence="2" id="KW-0614">Plasmid</keyword>
<dbReference type="RefSeq" id="WP_075801104.1">
    <property type="nucleotide sequence ID" value="NZ_CP015586.1"/>
</dbReference>
<dbReference type="KEGG" id="rgi:RGI145_24000"/>
<dbReference type="Proteomes" id="UP000185494">
    <property type="component" value="Chromosome 2"/>
</dbReference>
<geneLocation type="plasmid" evidence="2 3">
    <name>2</name>
</geneLocation>